<keyword evidence="3" id="KW-1003">Cell membrane</keyword>
<evidence type="ECO:0000256" key="2">
    <source>
        <dbReference type="ARBA" id="ARBA00022448"/>
    </source>
</evidence>
<keyword evidence="4 7" id="KW-0812">Transmembrane</keyword>
<evidence type="ECO:0000256" key="7">
    <source>
        <dbReference type="RuleBase" id="RU363032"/>
    </source>
</evidence>
<feature type="transmembrane region" description="Helical" evidence="7">
    <location>
        <begin position="36"/>
        <end position="57"/>
    </location>
</feature>
<dbReference type="GO" id="GO:0010438">
    <property type="term" value="P:cellular response to sulfur starvation"/>
    <property type="evidence" value="ECO:0007669"/>
    <property type="project" value="TreeGrafter"/>
</dbReference>
<feature type="domain" description="ABC transmembrane type-1" evidence="8">
    <location>
        <begin position="90"/>
        <end position="270"/>
    </location>
</feature>
<organism evidence="9 10">
    <name type="scientific">Sulfobacillus thermosulfidooxidans (strain DSM 9293 / VKM B-1269 / AT-1)</name>
    <dbReference type="NCBI Taxonomy" id="929705"/>
    <lineage>
        <taxon>Bacteria</taxon>
        <taxon>Bacillati</taxon>
        <taxon>Bacillota</taxon>
        <taxon>Clostridia</taxon>
        <taxon>Eubacteriales</taxon>
        <taxon>Clostridiales Family XVII. Incertae Sedis</taxon>
        <taxon>Sulfobacillus</taxon>
    </lineage>
</organism>
<dbReference type="InterPro" id="IPR000515">
    <property type="entry name" value="MetI-like"/>
</dbReference>
<dbReference type="EMBL" id="FWWY01000001">
    <property type="protein sequence ID" value="SMC04414.1"/>
    <property type="molecule type" value="Genomic_DNA"/>
</dbReference>
<dbReference type="GO" id="GO:0005886">
    <property type="term" value="C:plasma membrane"/>
    <property type="evidence" value="ECO:0007669"/>
    <property type="project" value="UniProtKB-SubCell"/>
</dbReference>
<dbReference type="OrthoDB" id="9793490at2"/>
<name>A0A1W1WDP5_SULTA</name>
<dbReference type="FunFam" id="1.10.3720.10:FF:000003">
    <property type="entry name" value="Aliphatic sulfonate ABC transporter permease"/>
    <property type="match status" value="1"/>
</dbReference>
<dbReference type="PROSITE" id="PS50928">
    <property type="entry name" value="ABC_TM1"/>
    <property type="match status" value="1"/>
</dbReference>
<evidence type="ECO:0000256" key="6">
    <source>
        <dbReference type="ARBA" id="ARBA00023136"/>
    </source>
</evidence>
<dbReference type="Proteomes" id="UP000192660">
    <property type="component" value="Unassembled WGS sequence"/>
</dbReference>
<dbReference type="CDD" id="cd06261">
    <property type="entry name" value="TM_PBP2"/>
    <property type="match status" value="1"/>
</dbReference>
<evidence type="ECO:0000256" key="3">
    <source>
        <dbReference type="ARBA" id="ARBA00022475"/>
    </source>
</evidence>
<evidence type="ECO:0000256" key="1">
    <source>
        <dbReference type="ARBA" id="ARBA00004651"/>
    </source>
</evidence>
<dbReference type="Gene3D" id="1.10.3720.10">
    <property type="entry name" value="MetI-like"/>
    <property type="match status" value="1"/>
</dbReference>
<dbReference type="GO" id="GO:0042918">
    <property type="term" value="P:alkanesulfonate transmembrane transport"/>
    <property type="evidence" value="ECO:0007669"/>
    <property type="project" value="UniProtKB-ARBA"/>
</dbReference>
<comment type="subcellular location">
    <subcellularLocation>
        <location evidence="1 7">Cell membrane</location>
        <topology evidence="1 7">Multi-pass membrane protein</topology>
    </subcellularLocation>
</comment>
<dbReference type="AlphaFoldDB" id="A0A1W1WDP5"/>
<gene>
    <name evidence="9" type="ORF">SAMN00768000_1644</name>
</gene>
<dbReference type="STRING" id="28034.BFX07_01145"/>
<keyword evidence="6 7" id="KW-0472">Membrane</keyword>
<dbReference type="PANTHER" id="PTHR30151">
    <property type="entry name" value="ALKANE SULFONATE ABC TRANSPORTER-RELATED, MEMBRANE SUBUNIT"/>
    <property type="match status" value="1"/>
</dbReference>
<evidence type="ECO:0000313" key="9">
    <source>
        <dbReference type="EMBL" id="SMC04414.1"/>
    </source>
</evidence>
<dbReference type="SUPFAM" id="SSF161098">
    <property type="entry name" value="MetI-like"/>
    <property type="match status" value="1"/>
</dbReference>
<dbReference type="Pfam" id="PF00528">
    <property type="entry name" value="BPD_transp_1"/>
    <property type="match status" value="1"/>
</dbReference>
<feature type="transmembrane region" description="Helical" evidence="7">
    <location>
        <begin position="94"/>
        <end position="116"/>
    </location>
</feature>
<dbReference type="RefSeq" id="WP_084661243.1">
    <property type="nucleotide sequence ID" value="NZ_FWWY01000001.1"/>
</dbReference>
<feature type="transmembrane region" description="Helical" evidence="7">
    <location>
        <begin position="156"/>
        <end position="175"/>
    </location>
</feature>
<feature type="transmembrane region" description="Helical" evidence="7">
    <location>
        <begin position="69"/>
        <end position="88"/>
    </location>
</feature>
<evidence type="ECO:0000256" key="5">
    <source>
        <dbReference type="ARBA" id="ARBA00022989"/>
    </source>
</evidence>
<evidence type="ECO:0000313" key="10">
    <source>
        <dbReference type="Proteomes" id="UP000192660"/>
    </source>
</evidence>
<reference evidence="10" key="1">
    <citation type="submission" date="2017-04" db="EMBL/GenBank/DDBJ databases">
        <authorList>
            <person name="Varghese N."/>
            <person name="Submissions S."/>
        </authorList>
    </citation>
    <scope>NUCLEOTIDE SEQUENCE [LARGE SCALE GENOMIC DNA]</scope>
    <source>
        <strain evidence="10">DSM 9293</strain>
    </source>
</reference>
<comment type="similarity">
    <text evidence="7">Belongs to the binding-protein-dependent transport system permease family.</text>
</comment>
<evidence type="ECO:0000256" key="4">
    <source>
        <dbReference type="ARBA" id="ARBA00022692"/>
    </source>
</evidence>
<sequence length="284" mass="31168">MGYSWVTPDEEQKNVVVNQNPEAMTWAMQKKPYKGYVPWLVAVMVILVWWLISALHWVSSTALPSPGSVFHDFISVATIGYSGVPLLTSTLYSLGRITAGFLAAVVVGIPIGFWMASSDWVFLAIDPLLQFLRPIPPLAYIPVMIVWFGIGETSKVILIFFCTIPIIIISAMSGVKSAQETRIRAAQCLGANKRQLFRYVILPSALPEIFTGMRVGIGIAWTCLVAAEMIAASKGLGWMIESAGNELQIGVVFVGIVIIGLLGYGMELVIRRIEHRVTPWKGKA</sequence>
<keyword evidence="5 7" id="KW-1133">Transmembrane helix</keyword>
<feature type="transmembrane region" description="Helical" evidence="7">
    <location>
        <begin position="196"/>
        <end position="227"/>
    </location>
</feature>
<proteinExistence type="inferred from homology"/>
<protein>
    <submittedName>
        <fullName evidence="9">NitT/TauT family transport system permease protein</fullName>
    </submittedName>
</protein>
<evidence type="ECO:0000259" key="8">
    <source>
        <dbReference type="PROSITE" id="PS50928"/>
    </source>
</evidence>
<feature type="transmembrane region" description="Helical" evidence="7">
    <location>
        <begin position="247"/>
        <end position="266"/>
    </location>
</feature>
<keyword evidence="2 7" id="KW-0813">Transport</keyword>
<dbReference type="InterPro" id="IPR035906">
    <property type="entry name" value="MetI-like_sf"/>
</dbReference>
<dbReference type="PANTHER" id="PTHR30151:SF25">
    <property type="entry name" value="TAURINE TRANSPORT SYSTEM PERMEASE PROTEIN TAUC"/>
    <property type="match status" value="1"/>
</dbReference>
<accession>A0A1W1WDP5</accession>
<keyword evidence="10" id="KW-1185">Reference proteome</keyword>